<evidence type="ECO:0000256" key="1">
    <source>
        <dbReference type="SAM" id="MobiDB-lite"/>
    </source>
</evidence>
<dbReference type="Proteomes" id="UP000054217">
    <property type="component" value="Unassembled WGS sequence"/>
</dbReference>
<proteinExistence type="predicted"/>
<feature type="region of interest" description="Disordered" evidence="1">
    <location>
        <begin position="35"/>
        <end position="61"/>
    </location>
</feature>
<dbReference type="EMBL" id="KN831987">
    <property type="protein sequence ID" value="KIO01538.1"/>
    <property type="molecule type" value="Genomic_DNA"/>
</dbReference>
<name>A0A0C3IXG0_PISTI</name>
<evidence type="ECO:0000313" key="2">
    <source>
        <dbReference type="EMBL" id="KIO01538.1"/>
    </source>
</evidence>
<protein>
    <submittedName>
        <fullName evidence="2">Uncharacterized protein</fullName>
    </submittedName>
</protein>
<dbReference type="AlphaFoldDB" id="A0A0C3IXG0"/>
<accession>A0A0C3IXG0</accession>
<dbReference type="InParanoid" id="A0A0C3IXG0"/>
<keyword evidence="3" id="KW-1185">Reference proteome</keyword>
<gene>
    <name evidence="2" type="ORF">M404DRAFT_726884</name>
</gene>
<reference evidence="3" key="2">
    <citation type="submission" date="2015-01" db="EMBL/GenBank/DDBJ databases">
        <title>Evolutionary Origins and Diversification of the Mycorrhizal Mutualists.</title>
        <authorList>
            <consortium name="DOE Joint Genome Institute"/>
            <consortium name="Mycorrhizal Genomics Consortium"/>
            <person name="Kohler A."/>
            <person name="Kuo A."/>
            <person name="Nagy L.G."/>
            <person name="Floudas D."/>
            <person name="Copeland A."/>
            <person name="Barry K.W."/>
            <person name="Cichocki N."/>
            <person name="Veneault-Fourrey C."/>
            <person name="LaButti K."/>
            <person name="Lindquist E.A."/>
            <person name="Lipzen A."/>
            <person name="Lundell T."/>
            <person name="Morin E."/>
            <person name="Murat C."/>
            <person name="Riley R."/>
            <person name="Ohm R."/>
            <person name="Sun H."/>
            <person name="Tunlid A."/>
            <person name="Henrissat B."/>
            <person name="Grigoriev I.V."/>
            <person name="Hibbett D.S."/>
            <person name="Martin F."/>
        </authorList>
    </citation>
    <scope>NUCLEOTIDE SEQUENCE [LARGE SCALE GENOMIC DNA]</scope>
    <source>
        <strain evidence="3">Marx 270</strain>
    </source>
</reference>
<feature type="compositionally biased region" description="Basic and acidic residues" evidence="1">
    <location>
        <begin position="42"/>
        <end position="61"/>
    </location>
</feature>
<dbReference type="STRING" id="870435.A0A0C3IXG0"/>
<reference evidence="2 3" key="1">
    <citation type="submission" date="2014-04" db="EMBL/GenBank/DDBJ databases">
        <authorList>
            <consortium name="DOE Joint Genome Institute"/>
            <person name="Kuo A."/>
            <person name="Kohler A."/>
            <person name="Costa M.D."/>
            <person name="Nagy L.G."/>
            <person name="Floudas D."/>
            <person name="Copeland A."/>
            <person name="Barry K.W."/>
            <person name="Cichocki N."/>
            <person name="Veneault-Fourrey C."/>
            <person name="LaButti K."/>
            <person name="Lindquist E.A."/>
            <person name="Lipzen A."/>
            <person name="Lundell T."/>
            <person name="Morin E."/>
            <person name="Murat C."/>
            <person name="Sun H."/>
            <person name="Tunlid A."/>
            <person name="Henrissat B."/>
            <person name="Grigoriev I.V."/>
            <person name="Hibbett D.S."/>
            <person name="Martin F."/>
            <person name="Nordberg H.P."/>
            <person name="Cantor M.N."/>
            <person name="Hua S.X."/>
        </authorList>
    </citation>
    <scope>NUCLEOTIDE SEQUENCE [LARGE SCALE GENOMIC DNA]</scope>
    <source>
        <strain evidence="2 3">Marx 270</strain>
    </source>
</reference>
<sequence>MHIPPEYFTRASCMELVKRAVGGNVAMCSVLQVTSGGGTADRSGREHLGKGKGKDIVDSPRKSDAGYVMDMDEEDDSGLRMLRELCFHHLMVLHAFPYRMG</sequence>
<organism evidence="2 3">
    <name type="scientific">Pisolithus tinctorius Marx 270</name>
    <dbReference type="NCBI Taxonomy" id="870435"/>
    <lineage>
        <taxon>Eukaryota</taxon>
        <taxon>Fungi</taxon>
        <taxon>Dikarya</taxon>
        <taxon>Basidiomycota</taxon>
        <taxon>Agaricomycotina</taxon>
        <taxon>Agaricomycetes</taxon>
        <taxon>Agaricomycetidae</taxon>
        <taxon>Boletales</taxon>
        <taxon>Sclerodermatineae</taxon>
        <taxon>Pisolithaceae</taxon>
        <taxon>Pisolithus</taxon>
    </lineage>
</organism>
<evidence type="ECO:0000313" key="3">
    <source>
        <dbReference type="Proteomes" id="UP000054217"/>
    </source>
</evidence>
<dbReference type="OrthoDB" id="160374at2759"/>
<dbReference type="HOGENOM" id="CLU_2292844_0_0_1"/>